<dbReference type="GO" id="GO:0003964">
    <property type="term" value="F:RNA-directed DNA polymerase activity"/>
    <property type="evidence" value="ECO:0007669"/>
    <property type="project" value="UniProtKB-KW"/>
</dbReference>
<organism evidence="1">
    <name type="scientific">Tanacetum cinerariifolium</name>
    <name type="common">Dalmatian daisy</name>
    <name type="synonym">Chrysanthemum cinerariifolium</name>
    <dbReference type="NCBI Taxonomy" id="118510"/>
    <lineage>
        <taxon>Eukaryota</taxon>
        <taxon>Viridiplantae</taxon>
        <taxon>Streptophyta</taxon>
        <taxon>Embryophyta</taxon>
        <taxon>Tracheophyta</taxon>
        <taxon>Spermatophyta</taxon>
        <taxon>Magnoliopsida</taxon>
        <taxon>eudicotyledons</taxon>
        <taxon>Gunneridae</taxon>
        <taxon>Pentapetalae</taxon>
        <taxon>asterids</taxon>
        <taxon>campanulids</taxon>
        <taxon>Asterales</taxon>
        <taxon>Asteraceae</taxon>
        <taxon>Asteroideae</taxon>
        <taxon>Anthemideae</taxon>
        <taxon>Anthemidinae</taxon>
        <taxon>Tanacetum</taxon>
    </lineage>
</organism>
<accession>A0A699XEA6</accession>
<proteinExistence type="predicted"/>
<dbReference type="EMBL" id="BKCJ011850312">
    <property type="protein sequence ID" value="GFD58235.1"/>
    <property type="molecule type" value="Genomic_DNA"/>
</dbReference>
<sequence>SNVTDSFRRTPRGGAEQQQLDEMVTLINSISLAHMADRMCWDLESSGEFSVASVRKMIDDIWLPRLDSKTRWIKYVPIKINVHA</sequence>
<keyword evidence="1" id="KW-0695">RNA-directed DNA polymerase</keyword>
<name>A0A699XEA6_TANCI</name>
<comment type="caution">
    <text evidence="1">The sequence shown here is derived from an EMBL/GenBank/DDBJ whole genome shotgun (WGS) entry which is preliminary data.</text>
</comment>
<protein>
    <submittedName>
        <fullName evidence="1">RNA-directed DNA polymerase, eukaryota</fullName>
    </submittedName>
</protein>
<keyword evidence="1" id="KW-0808">Transferase</keyword>
<dbReference type="AlphaFoldDB" id="A0A699XEA6"/>
<feature type="non-terminal residue" evidence="1">
    <location>
        <position position="1"/>
    </location>
</feature>
<gene>
    <name evidence="1" type="ORF">Tci_930204</name>
</gene>
<keyword evidence="1" id="KW-0548">Nucleotidyltransferase</keyword>
<evidence type="ECO:0000313" key="1">
    <source>
        <dbReference type="EMBL" id="GFD58235.1"/>
    </source>
</evidence>
<reference evidence="1" key="1">
    <citation type="journal article" date="2019" name="Sci. Rep.">
        <title>Draft genome of Tanacetum cinerariifolium, the natural source of mosquito coil.</title>
        <authorList>
            <person name="Yamashiro T."/>
            <person name="Shiraishi A."/>
            <person name="Satake H."/>
            <person name="Nakayama K."/>
        </authorList>
    </citation>
    <scope>NUCLEOTIDE SEQUENCE</scope>
</reference>